<dbReference type="AlphaFoldDB" id="A9PCG3"/>
<evidence type="ECO:0000256" key="1">
    <source>
        <dbReference type="SAM" id="Phobius"/>
    </source>
</evidence>
<name>A9PCG3_POPTR</name>
<keyword evidence="1" id="KW-0812">Transmembrane</keyword>
<keyword evidence="1" id="KW-1133">Transmembrane helix</keyword>
<keyword evidence="1" id="KW-0472">Membrane</keyword>
<protein>
    <submittedName>
        <fullName evidence="2">Uncharacterized protein</fullName>
    </submittedName>
</protein>
<reference evidence="2" key="1">
    <citation type="journal article" date="2008" name="BMC Genomics">
        <title>Analysis of 4,664 high-quality sequence-finished poplar full-length cDNA clones and their utility for the discovery of genes responding to insect feeding.</title>
        <authorList>
            <person name="Ralph S.G."/>
            <person name="Chun H.J."/>
            <person name="Cooper D."/>
            <person name="Kirkpatrick R."/>
            <person name="Kolosova N."/>
            <person name="Gunter L."/>
            <person name="Tuskan G.A."/>
            <person name="Douglas C.J."/>
            <person name="Holt R.A."/>
            <person name="Jones S.J."/>
            <person name="Marra M.A."/>
            <person name="Bohlmann J."/>
        </authorList>
    </citation>
    <scope>NUCLEOTIDE SEQUENCE</scope>
    <source>
        <tissue evidence="2">Phloem and cambium</tissue>
    </source>
</reference>
<organism evidence="2">
    <name type="scientific">Populus trichocarpa</name>
    <name type="common">Western balsam poplar</name>
    <name type="synonym">Populus balsamifera subsp. trichocarpa</name>
    <dbReference type="NCBI Taxonomy" id="3694"/>
    <lineage>
        <taxon>Eukaryota</taxon>
        <taxon>Viridiplantae</taxon>
        <taxon>Streptophyta</taxon>
        <taxon>Embryophyta</taxon>
        <taxon>Tracheophyta</taxon>
        <taxon>Spermatophyta</taxon>
        <taxon>Magnoliopsida</taxon>
        <taxon>eudicotyledons</taxon>
        <taxon>Gunneridae</taxon>
        <taxon>Pentapetalae</taxon>
        <taxon>rosids</taxon>
        <taxon>fabids</taxon>
        <taxon>Malpighiales</taxon>
        <taxon>Salicaceae</taxon>
        <taxon>Saliceae</taxon>
        <taxon>Populus</taxon>
    </lineage>
</organism>
<feature type="transmembrane region" description="Helical" evidence="1">
    <location>
        <begin position="12"/>
        <end position="36"/>
    </location>
</feature>
<sequence length="42" mass="4780">MIVMHDTLSVPALLYCVGIFRLFGIFCMIFICRVCLSMPVLL</sequence>
<evidence type="ECO:0000313" key="2">
    <source>
        <dbReference type="EMBL" id="ABK94066.1"/>
    </source>
</evidence>
<dbReference type="EMBL" id="EF145955">
    <property type="protein sequence ID" value="ABK94066.1"/>
    <property type="molecule type" value="mRNA"/>
</dbReference>
<accession>A9PCG3</accession>
<proteinExistence type="evidence at transcript level"/>